<name>A0ABQ0LXT4_MYCCL</name>
<evidence type="ECO:0000313" key="2">
    <source>
        <dbReference type="EMBL" id="GAT55862.1"/>
    </source>
</evidence>
<feature type="region of interest" description="Disordered" evidence="1">
    <location>
        <begin position="406"/>
        <end position="431"/>
    </location>
</feature>
<feature type="region of interest" description="Disordered" evidence="1">
    <location>
        <begin position="47"/>
        <end position="70"/>
    </location>
</feature>
<dbReference type="Proteomes" id="UP000815677">
    <property type="component" value="Unassembled WGS sequence"/>
</dbReference>
<gene>
    <name evidence="2" type="ORF">MCHLO_12587</name>
</gene>
<sequence length="545" mass="58631">MCSRVYDCVVGSVSYARPGGETLRTTSTAQEVIVVAPAASNLRWQRWHEPPQPTPAQALAPSPQPEDLPSTQSIRTAFILDRFSTNCTITQYININITHQLIAPSAARRRPFFDFVARDDEALVRSWLGAVKTCGVNDRGQPSNGGFAYGRFLMCPQGRDSTAVAPLPLLGWRAKPRQSQSSVNNDGKTMLYGEQKTLHGGHHFPPPVDLNLLNNLLMPFIFDDFFAVSVGTMGTSTTSGGVLKRRRLGSRDDDDALVERLGTLPLPLLILLVGRRKRLLGVVGRRTSPDWSLRIGRMIPAAGSSMLRRENRGVFIVASQLSSAEVCCCGREEVVGLVVARVWKDLGRGCGTGMAMDLGRSVFVDPALVVETEVPSLCAVRRVCSSPVLPAGMAWDEIRRWLGLGRSPSTKEVSDPESETTDGDRDDGADADSRFAMARLPVILPSVNDVPVPAEKAAGPASGDERNGAVLCRRRRLASSSACTCCGSGSGAAAGGLCASALTFLGTSILIARVRGSSWKEWNGRPEGREGDERTVPPAVACYCP</sequence>
<evidence type="ECO:0000256" key="1">
    <source>
        <dbReference type="SAM" id="MobiDB-lite"/>
    </source>
</evidence>
<dbReference type="EMBL" id="DF849148">
    <property type="protein sequence ID" value="GAT55862.1"/>
    <property type="molecule type" value="Genomic_DNA"/>
</dbReference>
<feature type="compositionally biased region" description="Basic and acidic residues" evidence="1">
    <location>
        <begin position="422"/>
        <end position="431"/>
    </location>
</feature>
<accession>A0ABQ0LXT4</accession>
<organism evidence="2 3">
    <name type="scientific">Mycena chlorophos</name>
    <name type="common">Agaric fungus</name>
    <name type="synonym">Agaricus chlorophos</name>
    <dbReference type="NCBI Taxonomy" id="658473"/>
    <lineage>
        <taxon>Eukaryota</taxon>
        <taxon>Fungi</taxon>
        <taxon>Dikarya</taxon>
        <taxon>Basidiomycota</taxon>
        <taxon>Agaricomycotina</taxon>
        <taxon>Agaricomycetes</taxon>
        <taxon>Agaricomycetidae</taxon>
        <taxon>Agaricales</taxon>
        <taxon>Marasmiineae</taxon>
        <taxon>Mycenaceae</taxon>
        <taxon>Mycena</taxon>
    </lineage>
</organism>
<keyword evidence="3" id="KW-1185">Reference proteome</keyword>
<protein>
    <recommendedName>
        <fullName evidence="4">PH domain-containing protein</fullName>
    </recommendedName>
</protein>
<reference evidence="2" key="1">
    <citation type="submission" date="2014-09" db="EMBL/GenBank/DDBJ databases">
        <title>Genome sequence of the luminous mushroom Mycena chlorophos for searching fungal bioluminescence genes.</title>
        <authorList>
            <person name="Tanaka Y."/>
            <person name="Kasuga D."/>
            <person name="Oba Y."/>
            <person name="Hase S."/>
            <person name="Sato K."/>
            <person name="Oba Y."/>
            <person name="Sakakibara Y."/>
        </authorList>
    </citation>
    <scope>NUCLEOTIDE SEQUENCE</scope>
</reference>
<evidence type="ECO:0000313" key="3">
    <source>
        <dbReference type="Proteomes" id="UP000815677"/>
    </source>
</evidence>
<evidence type="ECO:0008006" key="4">
    <source>
        <dbReference type="Google" id="ProtNLM"/>
    </source>
</evidence>
<proteinExistence type="predicted"/>